<feature type="non-terminal residue" evidence="2">
    <location>
        <position position="100"/>
    </location>
</feature>
<dbReference type="GeneID" id="17250893"/>
<gene>
    <name evidence="3" type="ORF">EMIHUDRAFT_358502</name>
    <name evidence="2" type="ORF">EMIHUDRAFT_360164</name>
</gene>
<evidence type="ECO:0000256" key="1">
    <source>
        <dbReference type="SAM" id="MobiDB-lite"/>
    </source>
</evidence>
<dbReference type="KEGG" id="ehx:EMIHUDRAFT_360164"/>
<name>R1D7E3_EMIHU</name>
<dbReference type="RefSeq" id="XP_005761640.1">
    <property type="nucleotide sequence ID" value="XM_005761583.1"/>
</dbReference>
<dbReference type="GeneID" id="17255471"/>
<feature type="non-terminal residue" evidence="2">
    <location>
        <position position="1"/>
    </location>
</feature>
<organism evidence="2">
    <name type="scientific">Emiliania huxleyi</name>
    <name type="common">Coccolithophore</name>
    <name type="synonym">Pontosphaera huxleyi</name>
    <dbReference type="NCBI Taxonomy" id="2903"/>
    <lineage>
        <taxon>Eukaryota</taxon>
        <taxon>Haptista</taxon>
        <taxon>Haptophyta</taxon>
        <taxon>Prymnesiophyceae</taxon>
        <taxon>Isochrysidales</taxon>
        <taxon>Noelaerhabdaceae</taxon>
        <taxon>Emiliania</taxon>
    </lineage>
</organism>
<feature type="region of interest" description="Disordered" evidence="1">
    <location>
        <begin position="1"/>
        <end position="34"/>
    </location>
</feature>
<accession>R1D7E3</accession>
<sequence>TFRRSSQLSRFARPASRQLLSQPVPPSPWQHTGQTTDRHTWLLPNFFLCLMCGVHAYRHYSRGKTVPAAAVHHLLRVCVMELHERHHHGHSRWHNIQASL</sequence>
<evidence type="ECO:0000313" key="3">
    <source>
        <dbReference type="EMBL" id="EOD09211.1"/>
    </source>
</evidence>
<proteinExistence type="predicted"/>
<dbReference type="AlphaFoldDB" id="R1D7E3"/>
<dbReference type="RefSeq" id="XP_005757093.1">
    <property type="nucleotide sequence ID" value="XM_005757036.1"/>
</dbReference>
<protein>
    <submittedName>
        <fullName evidence="2">Uncharacterized protein</fullName>
    </submittedName>
</protein>
<dbReference type="EMBL" id="KB868685">
    <property type="protein sequence ID" value="EOD09211.1"/>
    <property type="molecule type" value="Genomic_DNA"/>
</dbReference>
<dbReference type="KEGG" id="ehx:EMIHUDRAFT_358502"/>
<dbReference type="HOGENOM" id="CLU_2327064_0_0_1"/>
<dbReference type="EMBL" id="KB870357">
    <property type="protein sequence ID" value="EOD04664.1"/>
    <property type="molecule type" value="Genomic_DNA"/>
</dbReference>
<evidence type="ECO:0000313" key="2">
    <source>
        <dbReference type="EMBL" id="EOD04664.1"/>
    </source>
</evidence>
<reference evidence="2" key="1">
    <citation type="submission" date="2012-07" db="EMBL/GenBank/DDBJ databases">
        <title>Genome variability drives Emilianias global distribution.</title>
        <authorList>
            <consortium name="DOE Joint Genome Institute"/>
            <person name="Read B."/>
            <person name="Kegel J."/>
            <person name="Klute M."/>
            <person name="Kuo A."/>
            <person name="Lefebvre S.C."/>
            <person name="Maumus F."/>
            <person name="Mayer C."/>
            <person name="Miller J."/>
            <person name="Allen A."/>
            <person name="Bidle K."/>
            <person name="Borodovsky M."/>
            <person name="Bowler C."/>
            <person name="Brownlee C."/>
            <person name="Claverie J.-M."/>
            <person name="Cock M."/>
            <person name="De Vargas C."/>
            <person name="Elias M."/>
            <person name="Frickenhaus S."/>
            <person name="Gladyshev V.N."/>
            <person name="Gonzalez K."/>
            <person name="Guda C."/>
            <person name="Hadaegh A."/>
            <person name="Herman E."/>
            <person name="Iglesias-Rodriguez D."/>
            <person name="Jones B."/>
            <person name="Lawson T."/>
            <person name="Leese F."/>
            <person name="Lin Y.-C."/>
            <person name="Lindquist E."/>
            <person name="Lobanov A."/>
            <person name="Lucas S."/>
            <person name="Malik S.-H.B."/>
            <person name="Marsh M.E."/>
            <person name="Mock T."/>
            <person name="Monier A."/>
            <person name="Moreau H."/>
            <person name="Mueller-Roeber B."/>
            <person name="Napier J."/>
            <person name="Ogata H."/>
            <person name="Parker M."/>
            <person name="Probert I."/>
            <person name="Quesneville H."/>
            <person name="Raines C."/>
            <person name="Rensing S."/>
            <person name="Riano-Pachon D.M."/>
            <person name="Richier S."/>
            <person name="Rokitta S."/>
            <person name="Salamov A."/>
            <person name="Sarno A.F."/>
            <person name="Schmutz J."/>
            <person name="Schroeder D."/>
            <person name="Shiraiwa Y."/>
            <person name="Soanes D.M."/>
            <person name="Valentin K."/>
            <person name="Van Der Giezen M."/>
            <person name="Van Der Peer Y."/>
            <person name="Vardi A."/>
            <person name="Verret F."/>
            <person name="Von Dassow P."/>
            <person name="Wheeler G."/>
            <person name="Williams B."/>
            <person name="Wilson W."/>
            <person name="Wolfe G."/>
            <person name="Wurch L.L."/>
            <person name="Young J."/>
            <person name="Dacks J.B."/>
            <person name="Delwiche C.F."/>
            <person name="Dyhrman S."/>
            <person name="Glockner G."/>
            <person name="John U."/>
            <person name="Richards T."/>
            <person name="Worden A.Z."/>
            <person name="Zhang X."/>
            <person name="Grigoriev I.V."/>
        </authorList>
    </citation>
    <scope>NUCLEOTIDE SEQUENCE</scope>
    <source>
        <strain evidence="2">CCMP1516</strain>
    </source>
</reference>